<comment type="caution">
    <text evidence="2">The sequence shown here is derived from an EMBL/GenBank/DDBJ whole genome shotgun (WGS) entry which is preliminary data.</text>
</comment>
<sequence>MAQTLMPAPAPAAHALLPFRCIPDAPLLLPAIPDHPLAGLLHIQTGALGPQLAAVTPLQPGEFAALVASNDSVRLLAWRAAHAWSLPGRPGFGVLELNGGWRVSSLQQLQAAVAGGMRPPAARQASAPATCPPWAWPAAWPGKQALPAAPQPSCSASASSSSAAIFSAASVVGGTSGACAIKRARAAAEARNDGEEVSSASTAKRRRHRAAVAAEPATPPAPAPLPQFSDGEVALLQSLLGTPVTRRCDAAACPSASVSPRQPRQ</sequence>
<name>A0AAD5DLP5_9CHLO</name>
<keyword evidence="3" id="KW-1185">Reference proteome</keyword>
<accession>A0AAD5DLP5</accession>
<evidence type="ECO:0000313" key="2">
    <source>
        <dbReference type="EMBL" id="KAI7838486.1"/>
    </source>
</evidence>
<dbReference type="Proteomes" id="UP001205105">
    <property type="component" value="Unassembled WGS sequence"/>
</dbReference>
<evidence type="ECO:0000313" key="3">
    <source>
        <dbReference type="Proteomes" id="UP001205105"/>
    </source>
</evidence>
<reference evidence="2" key="1">
    <citation type="submission" date="2020-11" db="EMBL/GenBank/DDBJ databases">
        <title>Chlorella ohadii genome sequencing and assembly.</title>
        <authorList>
            <person name="Murik O."/>
            <person name="Treves H."/>
            <person name="Kedem I."/>
            <person name="Shotland Y."/>
            <person name="Kaplan A."/>
        </authorList>
    </citation>
    <scope>NUCLEOTIDE SEQUENCE</scope>
    <source>
        <strain evidence="2">1</strain>
    </source>
</reference>
<protein>
    <submittedName>
        <fullName evidence="2">Uncharacterized protein</fullName>
    </submittedName>
</protein>
<organism evidence="2 3">
    <name type="scientific">Chlorella ohadii</name>
    <dbReference type="NCBI Taxonomy" id="2649997"/>
    <lineage>
        <taxon>Eukaryota</taxon>
        <taxon>Viridiplantae</taxon>
        <taxon>Chlorophyta</taxon>
        <taxon>core chlorophytes</taxon>
        <taxon>Trebouxiophyceae</taxon>
        <taxon>Chlorellales</taxon>
        <taxon>Chlorellaceae</taxon>
        <taxon>Chlorella clade</taxon>
        <taxon>Chlorella</taxon>
    </lineage>
</organism>
<proteinExistence type="predicted"/>
<gene>
    <name evidence="2" type="ORF">COHA_007748</name>
</gene>
<feature type="region of interest" description="Disordered" evidence="1">
    <location>
        <begin position="188"/>
        <end position="228"/>
    </location>
</feature>
<dbReference type="EMBL" id="JADXDR010000125">
    <property type="protein sequence ID" value="KAI7838486.1"/>
    <property type="molecule type" value="Genomic_DNA"/>
</dbReference>
<dbReference type="AlphaFoldDB" id="A0AAD5DLP5"/>
<evidence type="ECO:0000256" key="1">
    <source>
        <dbReference type="SAM" id="MobiDB-lite"/>
    </source>
</evidence>